<dbReference type="NCBIfam" id="NF040713">
    <property type="entry name" value="ZapE"/>
    <property type="match status" value="1"/>
</dbReference>
<dbReference type="InterPro" id="IPR027417">
    <property type="entry name" value="P-loop_NTPase"/>
</dbReference>
<dbReference type="PANTHER" id="PTHR12169:SF6">
    <property type="entry name" value="AFG1-LIKE ATPASE"/>
    <property type="match status" value="1"/>
</dbReference>
<dbReference type="SUPFAM" id="SSF52540">
    <property type="entry name" value="P-loop containing nucleoside triphosphate hydrolases"/>
    <property type="match status" value="1"/>
</dbReference>
<dbReference type="GO" id="GO:0016887">
    <property type="term" value="F:ATP hydrolysis activity"/>
    <property type="evidence" value="ECO:0007669"/>
    <property type="project" value="InterPro"/>
</dbReference>
<keyword evidence="3" id="KW-0131">Cell cycle</keyword>
<gene>
    <name evidence="3" type="ORF">C4617_05650</name>
</gene>
<dbReference type="GO" id="GO:0005524">
    <property type="term" value="F:ATP binding"/>
    <property type="evidence" value="ECO:0007669"/>
    <property type="project" value="UniProtKB-KW"/>
</dbReference>
<dbReference type="EMBL" id="PSQJ01000014">
    <property type="protein sequence ID" value="PTL86039.1"/>
    <property type="molecule type" value="Genomic_DNA"/>
</dbReference>
<keyword evidence="1" id="KW-0547">Nucleotide-binding</keyword>
<evidence type="ECO:0000256" key="1">
    <source>
        <dbReference type="ARBA" id="ARBA00022741"/>
    </source>
</evidence>
<evidence type="ECO:0000256" key="2">
    <source>
        <dbReference type="ARBA" id="ARBA00022840"/>
    </source>
</evidence>
<keyword evidence="3" id="KW-0132">Cell division</keyword>
<protein>
    <submittedName>
        <fullName evidence="3">Cell division protein ZapE</fullName>
    </submittedName>
</protein>
<organism evidence="3 4">
    <name type="scientific">Candidatus Liberibacter europaeus</name>
    <dbReference type="NCBI Taxonomy" id="744859"/>
    <lineage>
        <taxon>Bacteria</taxon>
        <taxon>Pseudomonadati</taxon>
        <taxon>Pseudomonadota</taxon>
        <taxon>Alphaproteobacteria</taxon>
        <taxon>Hyphomicrobiales</taxon>
        <taxon>Rhizobiaceae</taxon>
        <taxon>Liberibacter</taxon>
    </lineage>
</organism>
<dbReference type="GO" id="GO:0051301">
    <property type="term" value="P:cell division"/>
    <property type="evidence" value="ECO:0007669"/>
    <property type="project" value="UniProtKB-KW"/>
</dbReference>
<dbReference type="PANTHER" id="PTHR12169">
    <property type="entry name" value="ATPASE N2B"/>
    <property type="match status" value="1"/>
</dbReference>
<evidence type="ECO:0000313" key="3">
    <source>
        <dbReference type="EMBL" id="PTL86039.1"/>
    </source>
</evidence>
<keyword evidence="2" id="KW-0067">ATP-binding</keyword>
<evidence type="ECO:0000313" key="4">
    <source>
        <dbReference type="Proteomes" id="UP000240811"/>
    </source>
</evidence>
<dbReference type="Pfam" id="PF03969">
    <property type="entry name" value="AFG1_ATPase"/>
    <property type="match status" value="1"/>
</dbReference>
<dbReference type="InterPro" id="IPR005654">
    <property type="entry name" value="ATPase_AFG1-like"/>
</dbReference>
<name>A0A2T4VW88_9HYPH</name>
<reference evidence="4" key="1">
    <citation type="submission" date="2018-02" db="EMBL/GenBank/DDBJ databases">
        <title>Genome sequence of Candidatus Liberibacter europaeus.</title>
        <authorList>
            <person name="Frampton R.A."/>
            <person name="Thompson S.M."/>
            <person name="David C."/>
            <person name="Addison S.M."/>
            <person name="Smith G.R."/>
        </authorList>
    </citation>
    <scope>NUCLEOTIDE SEQUENCE [LARGE SCALE GENOMIC DNA]</scope>
</reference>
<sequence length="388" mass="45158">MCIHLVSNRLKSLLQCEKLEYNPEQQRVAYYFDRLLIDLYRQNNIHKWGFLSRLWDRWRGNNHFIKGIYLCGDVGQGKSMIMNIFFSLACLDKKCKLHFHEFMKDVHSQIAIHRKNIESGESPKYDPIPLVADSIALKATLLCFDEFMVTNIVDAVILSRIFTELFARGCILVATSNVIPEDLYKDGINGDFFIPFIDLLKTKVEVISLDSGHDYRRKKRLILPIYMTPLNSYTSKNMNQLWKYIIADNSSVPLDILSKGGYNIHVPASAGKVSRFSFFDLCDKPLAASDFMEIARRFDIVFIDNVPIFKGDHRDWIRRFIMIIDVFYENKICLIMSSETDIESFFIHVVLGDVECKRAVSRLFEMFSEKYVSNHKIVMDACKIFLSR</sequence>
<dbReference type="GO" id="GO:0005737">
    <property type="term" value="C:cytoplasm"/>
    <property type="evidence" value="ECO:0007669"/>
    <property type="project" value="TreeGrafter"/>
</dbReference>
<comment type="caution">
    <text evidence="3">The sequence shown here is derived from an EMBL/GenBank/DDBJ whole genome shotgun (WGS) entry which is preliminary data.</text>
</comment>
<accession>A0A2T4VW88</accession>
<dbReference type="Proteomes" id="UP000240811">
    <property type="component" value="Unassembled WGS sequence"/>
</dbReference>
<dbReference type="Gene3D" id="3.40.50.300">
    <property type="entry name" value="P-loop containing nucleotide triphosphate hydrolases"/>
    <property type="match status" value="1"/>
</dbReference>
<proteinExistence type="predicted"/>
<dbReference type="AlphaFoldDB" id="A0A2T4VW88"/>